<evidence type="ECO:0000256" key="5">
    <source>
        <dbReference type="ARBA" id="ARBA00023065"/>
    </source>
</evidence>
<feature type="transmembrane region" description="Helical" evidence="9">
    <location>
        <begin position="357"/>
        <end position="380"/>
    </location>
</feature>
<keyword evidence="3 8" id="KW-0812">Transmembrane</keyword>
<sequence length="494" mass="57943">LLNFCRMGGYFLSLLLLLLLLHHHHPCVLSFLLLLLFVIFLPSFSIAYIYSTKLPNFFHCYQLFIITDFISMRGRNCRCFTLWLRNCWAFFNVIFNTMSKFHLLSFVLLIVYTLIGGAVFYAFESDHYQQQHSNFTLANLNEKNEQATRMLDHLRKVFALKMWKVGRQAGAMSTKFARSRAIWKWYEQNVENVTEFCQSTNQQPNKAAVDWSFWSSVYYAVTVYTTIGYGDMTPSTTSGKILTMIYALCGIPLICYILQDWGLQLLLSARCLIKLYDKMVDRLFSKWKKKNMLNIGWLEFGDLPISVALFMVIFLLCISASMFLIWEDELTYFESFYFFFISFTTIGFGDIVPKYRISMAMCIVPVLMGLATVSMTINLVQSKIEQLFENVKRNIELEYQKKQTDPNKSLMNIESDEDVMTRLKHIGDRMSFESRFLFRMLNRSQRRLLEECWERRVKTANAASQTVLLNTEEESQTSIAIQFPRRNTYVYNAE</sequence>
<dbReference type="PRINTS" id="PR01333">
    <property type="entry name" value="2POREKCHANEL"/>
</dbReference>
<feature type="transmembrane region" description="Helical" evidence="9">
    <location>
        <begin position="7"/>
        <end position="25"/>
    </location>
</feature>
<evidence type="ECO:0000256" key="3">
    <source>
        <dbReference type="ARBA" id="ARBA00022692"/>
    </source>
</evidence>
<dbReference type="GO" id="GO:0022841">
    <property type="term" value="F:potassium ion leak channel activity"/>
    <property type="evidence" value="ECO:0007669"/>
    <property type="project" value="TreeGrafter"/>
</dbReference>
<dbReference type="Gene3D" id="1.10.287.70">
    <property type="match status" value="1"/>
</dbReference>
<dbReference type="InterPro" id="IPR003280">
    <property type="entry name" value="2pore_dom_K_chnl"/>
</dbReference>
<evidence type="ECO:0000256" key="4">
    <source>
        <dbReference type="ARBA" id="ARBA00022989"/>
    </source>
</evidence>
<keyword evidence="5 8" id="KW-0406">Ion transport</keyword>
<feature type="transmembrane region" description="Helical" evidence="9">
    <location>
        <begin position="332"/>
        <end position="351"/>
    </location>
</feature>
<keyword evidence="4 9" id="KW-1133">Transmembrane helix</keyword>
<dbReference type="PANTHER" id="PTHR11003:SF324">
    <property type="entry name" value="POTASSIUM CHANNEL DOMAIN-CONTAINING PROTEIN"/>
    <property type="match status" value="1"/>
</dbReference>
<dbReference type="AlphaFoldDB" id="A0A0V1EM57"/>
<comment type="caution">
    <text evidence="11">The sequence shown here is derived from an EMBL/GenBank/DDBJ whole genome shotgun (WGS) entry which is preliminary data.</text>
</comment>
<dbReference type="GO" id="GO:0030322">
    <property type="term" value="P:stabilization of membrane potential"/>
    <property type="evidence" value="ECO:0007669"/>
    <property type="project" value="TreeGrafter"/>
</dbReference>
<feature type="transmembrane region" description="Helical" evidence="9">
    <location>
        <begin position="101"/>
        <end position="123"/>
    </location>
</feature>
<dbReference type="PANTHER" id="PTHR11003">
    <property type="entry name" value="POTASSIUM CHANNEL, SUBFAMILY K"/>
    <property type="match status" value="1"/>
</dbReference>
<keyword evidence="7 8" id="KW-0407">Ion channel</keyword>
<gene>
    <name evidence="11" type="primary">twk-18</name>
    <name evidence="11" type="ORF">T4A_5010</name>
    <name evidence="12" type="ORF">T4B_3649</name>
</gene>
<dbReference type="SUPFAM" id="SSF81324">
    <property type="entry name" value="Voltage-gated potassium channels"/>
    <property type="match status" value="2"/>
</dbReference>
<dbReference type="EMBL" id="JYDR01000022">
    <property type="protein sequence ID" value="KRY74794.1"/>
    <property type="molecule type" value="Genomic_DNA"/>
</dbReference>
<dbReference type="InterPro" id="IPR013099">
    <property type="entry name" value="K_chnl_dom"/>
</dbReference>
<evidence type="ECO:0000256" key="1">
    <source>
        <dbReference type="ARBA" id="ARBA00004141"/>
    </source>
</evidence>
<dbReference type="Pfam" id="PF07885">
    <property type="entry name" value="Ion_trans_2"/>
    <property type="match status" value="2"/>
</dbReference>
<comment type="similarity">
    <text evidence="8">Belongs to the two pore domain potassium channel (TC 1.A.1.8) family.</text>
</comment>
<dbReference type="Proteomes" id="UP000054805">
    <property type="component" value="Unassembled WGS sequence"/>
</dbReference>
<evidence type="ECO:0000256" key="8">
    <source>
        <dbReference type="RuleBase" id="RU003857"/>
    </source>
</evidence>
<feature type="domain" description="Potassium channel" evidence="10">
    <location>
        <begin position="210"/>
        <end position="262"/>
    </location>
</feature>
<evidence type="ECO:0000256" key="6">
    <source>
        <dbReference type="ARBA" id="ARBA00023136"/>
    </source>
</evidence>
<evidence type="ECO:0000256" key="9">
    <source>
        <dbReference type="SAM" id="Phobius"/>
    </source>
</evidence>
<feature type="transmembrane region" description="Helical" evidence="9">
    <location>
        <begin position="241"/>
        <end position="259"/>
    </location>
</feature>
<evidence type="ECO:0000313" key="14">
    <source>
        <dbReference type="Proteomes" id="UP000054805"/>
    </source>
</evidence>
<feature type="domain" description="Potassium channel" evidence="10">
    <location>
        <begin position="311"/>
        <end position="385"/>
    </location>
</feature>
<name>A0A0V1EM57_TRIPS</name>
<dbReference type="GO" id="GO:0005886">
    <property type="term" value="C:plasma membrane"/>
    <property type="evidence" value="ECO:0007669"/>
    <property type="project" value="TreeGrafter"/>
</dbReference>
<proteinExistence type="inferred from homology"/>
<feature type="transmembrane region" description="Helical" evidence="9">
    <location>
        <begin position="303"/>
        <end position="325"/>
    </location>
</feature>
<dbReference type="Proteomes" id="UP000054632">
    <property type="component" value="Unassembled WGS sequence"/>
</dbReference>
<evidence type="ECO:0000259" key="10">
    <source>
        <dbReference type="Pfam" id="PF07885"/>
    </source>
</evidence>
<comment type="subcellular location">
    <subcellularLocation>
        <location evidence="1">Membrane</location>
        <topology evidence="1">Multi-pass membrane protein</topology>
    </subcellularLocation>
</comment>
<feature type="non-terminal residue" evidence="11">
    <location>
        <position position="1"/>
    </location>
</feature>
<evidence type="ECO:0000313" key="11">
    <source>
        <dbReference type="EMBL" id="KRY74794.1"/>
    </source>
</evidence>
<organism evidence="11 13">
    <name type="scientific">Trichinella pseudospiralis</name>
    <name type="common">Parasitic roundworm</name>
    <dbReference type="NCBI Taxonomy" id="6337"/>
    <lineage>
        <taxon>Eukaryota</taxon>
        <taxon>Metazoa</taxon>
        <taxon>Ecdysozoa</taxon>
        <taxon>Nematoda</taxon>
        <taxon>Enoplea</taxon>
        <taxon>Dorylaimia</taxon>
        <taxon>Trichinellida</taxon>
        <taxon>Trichinellidae</taxon>
        <taxon>Trichinella</taxon>
    </lineage>
</organism>
<evidence type="ECO:0000256" key="7">
    <source>
        <dbReference type="ARBA" id="ARBA00023303"/>
    </source>
</evidence>
<keyword evidence="14" id="KW-1185">Reference proteome</keyword>
<keyword evidence="2 8" id="KW-0813">Transport</keyword>
<dbReference type="GO" id="GO:0015271">
    <property type="term" value="F:outward rectifier potassium channel activity"/>
    <property type="evidence" value="ECO:0007669"/>
    <property type="project" value="TreeGrafter"/>
</dbReference>
<protein>
    <submittedName>
        <fullName evidence="11">TWiK family of potassium channels protein 18</fullName>
    </submittedName>
</protein>
<evidence type="ECO:0000313" key="12">
    <source>
        <dbReference type="EMBL" id="KRZ35052.1"/>
    </source>
</evidence>
<accession>A0A0V1EM57</accession>
<reference evidence="13 14" key="1">
    <citation type="submission" date="2015-01" db="EMBL/GenBank/DDBJ databases">
        <title>Evolution of Trichinella species and genotypes.</title>
        <authorList>
            <person name="Korhonen P.K."/>
            <person name="Edoardo P."/>
            <person name="Giuseppe L.R."/>
            <person name="Gasser R.B."/>
        </authorList>
    </citation>
    <scope>NUCLEOTIDE SEQUENCE [LARGE SCALE GENOMIC DNA]</scope>
    <source>
        <strain evidence="11">ISS13</strain>
        <strain evidence="12">ISS588</strain>
    </source>
</reference>
<keyword evidence="6 9" id="KW-0472">Membrane</keyword>
<feature type="transmembrane region" description="Helical" evidence="9">
    <location>
        <begin position="31"/>
        <end position="50"/>
    </location>
</feature>
<evidence type="ECO:0000313" key="13">
    <source>
        <dbReference type="Proteomes" id="UP000054632"/>
    </source>
</evidence>
<evidence type="ECO:0000256" key="2">
    <source>
        <dbReference type="ARBA" id="ARBA00022448"/>
    </source>
</evidence>
<dbReference type="EMBL" id="JYDS01000001">
    <property type="protein sequence ID" value="KRZ35052.1"/>
    <property type="molecule type" value="Genomic_DNA"/>
</dbReference>